<accession>A0A0G0MPS2</accession>
<dbReference type="InterPro" id="IPR038570">
    <property type="entry name" value="HicA_sf"/>
</dbReference>
<sequence>MKSLPALSSKKVIKALKKAEFVEDRQRGSHLVLINPQTRKRVVVPVHSAKTIKKPLLQSIIENDAGLTIEEFLKFL</sequence>
<dbReference type="GO" id="GO:0004519">
    <property type="term" value="F:endonuclease activity"/>
    <property type="evidence" value="ECO:0007669"/>
    <property type="project" value="UniProtKB-KW"/>
</dbReference>
<evidence type="ECO:0000256" key="2">
    <source>
        <dbReference type="ARBA" id="ARBA00022649"/>
    </source>
</evidence>
<dbReference type="GO" id="GO:0016787">
    <property type="term" value="F:hydrolase activity"/>
    <property type="evidence" value="ECO:0007669"/>
    <property type="project" value="UniProtKB-KW"/>
</dbReference>
<proteinExistence type="inferred from homology"/>
<dbReference type="EMBL" id="LBUP01000002">
    <property type="protein sequence ID" value="KKQ66931.1"/>
    <property type="molecule type" value="Genomic_DNA"/>
</dbReference>
<keyword evidence="3" id="KW-0540">Nuclease</keyword>
<dbReference type="Pfam" id="PF07927">
    <property type="entry name" value="HicA_toxin"/>
    <property type="match status" value="1"/>
</dbReference>
<dbReference type="GO" id="GO:0003729">
    <property type="term" value="F:mRNA binding"/>
    <property type="evidence" value="ECO:0007669"/>
    <property type="project" value="InterPro"/>
</dbReference>
<gene>
    <name evidence="8" type="ORF">US86_C0002G0048</name>
</gene>
<organism evidence="8 9">
    <name type="scientific">Candidatus Daviesbacteria bacterium GW2011_GWA2_38_24</name>
    <dbReference type="NCBI Taxonomy" id="1618422"/>
    <lineage>
        <taxon>Bacteria</taxon>
        <taxon>Candidatus Daviesiibacteriota</taxon>
    </lineage>
</organism>
<evidence type="ECO:0000313" key="9">
    <source>
        <dbReference type="Proteomes" id="UP000034235"/>
    </source>
</evidence>
<evidence type="ECO:0000256" key="3">
    <source>
        <dbReference type="ARBA" id="ARBA00022722"/>
    </source>
</evidence>
<keyword evidence="6" id="KW-0694">RNA-binding</keyword>
<dbReference type="AlphaFoldDB" id="A0A0G0MPS2"/>
<keyword evidence="2" id="KW-1277">Toxin-antitoxin system</keyword>
<evidence type="ECO:0000256" key="6">
    <source>
        <dbReference type="ARBA" id="ARBA00022884"/>
    </source>
</evidence>
<keyword evidence="4" id="KW-0255">Endonuclease</keyword>
<evidence type="ECO:0000256" key="7">
    <source>
        <dbReference type="ARBA" id="ARBA00023016"/>
    </source>
</evidence>
<evidence type="ECO:0000313" key="8">
    <source>
        <dbReference type="EMBL" id="KKQ66931.1"/>
    </source>
</evidence>
<comment type="similarity">
    <text evidence="1">Belongs to the HicA mRNA interferase family.</text>
</comment>
<reference evidence="8 9" key="1">
    <citation type="journal article" date="2015" name="Nature">
        <title>rRNA introns, odd ribosomes, and small enigmatic genomes across a large radiation of phyla.</title>
        <authorList>
            <person name="Brown C.T."/>
            <person name="Hug L.A."/>
            <person name="Thomas B.C."/>
            <person name="Sharon I."/>
            <person name="Castelle C.J."/>
            <person name="Singh A."/>
            <person name="Wilkins M.J."/>
            <person name="Williams K.H."/>
            <person name="Banfield J.F."/>
        </authorList>
    </citation>
    <scope>NUCLEOTIDE SEQUENCE [LARGE SCALE GENOMIC DNA]</scope>
</reference>
<dbReference type="SUPFAM" id="SSF54786">
    <property type="entry name" value="YcfA/nrd intein domain"/>
    <property type="match status" value="1"/>
</dbReference>
<name>A0A0G0MPS2_9BACT</name>
<keyword evidence="7" id="KW-0346">Stress response</keyword>
<evidence type="ECO:0000256" key="1">
    <source>
        <dbReference type="ARBA" id="ARBA00006620"/>
    </source>
</evidence>
<evidence type="ECO:0000256" key="4">
    <source>
        <dbReference type="ARBA" id="ARBA00022759"/>
    </source>
</evidence>
<dbReference type="Proteomes" id="UP000034235">
    <property type="component" value="Unassembled WGS sequence"/>
</dbReference>
<keyword evidence="5" id="KW-0378">Hydrolase</keyword>
<dbReference type="InterPro" id="IPR012933">
    <property type="entry name" value="HicA_mRNA_interferase"/>
</dbReference>
<protein>
    <submittedName>
        <fullName evidence="8">YcfA family protein</fullName>
    </submittedName>
</protein>
<dbReference type="Gene3D" id="3.30.920.30">
    <property type="entry name" value="Hypothetical protein"/>
    <property type="match status" value="1"/>
</dbReference>
<evidence type="ECO:0000256" key="5">
    <source>
        <dbReference type="ARBA" id="ARBA00022801"/>
    </source>
</evidence>
<comment type="caution">
    <text evidence="8">The sequence shown here is derived from an EMBL/GenBank/DDBJ whole genome shotgun (WGS) entry which is preliminary data.</text>
</comment>